<accession>A0A1E5C6W1</accession>
<proteinExistence type="predicted"/>
<name>A0A1E5C6W1_9GAMM</name>
<reference evidence="2 3" key="1">
    <citation type="journal article" date="2012" name="Science">
        <title>Ecological populations of bacteria act as socially cohesive units of antibiotic production and resistance.</title>
        <authorList>
            <person name="Cordero O.X."/>
            <person name="Wildschutte H."/>
            <person name="Kirkup B."/>
            <person name="Proehl S."/>
            <person name="Ngo L."/>
            <person name="Hussain F."/>
            <person name="Le Roux F."/>
            <person name="Mincer T."/>
            <person name="Polz M.F."/>
        </authorList>
    </citation>
    <scope>NUCLEOTIDE SEQUENCE [LARGE SCALE GENOMIC DNA]</scope>
    <source>
        <strain evidence="2 3">FF-454</strain>
    </source>
</reference>
<feature type="transmembrane region" description="Helical" evidence="1">
    <location>
        <begin position="43"/>
        <end position="63"/>
    </location>
</feature>
<dbReference type="Proteomes" id="UP000095039">
    <property type="component" value="Unassembled WGS sequence"/>
</dbReference>
<protein>
    <submittedName>
        <fullName evidence="2">Uncharacterized protein</fullName>
    </submittedName>
</protein>
<organism evidence="2 3">
    <name type="scientific">Enterovibrio norvegicus FF-454</name>
    <dbReference type="NCBI Taxonomy" id="1185651"/>
    <lineage>
        <taxon>Bacteria</taxon>
        <taxon>Pseudomonadati</taxon>
        <taxon>Pseudomonadota</taxon>
        <taxon>Gammaproteobacteria</taxon>
        <taxon>Vibrionales</taxon>
        <taxon>Vibrionaceae</taxon>
        <taxon>Enterovibrio</taxon>
    </lineage>
</organism>
<dbReference type="AlphaFoldDB" id="A0A1E5C6W1"/>
<feature type="transmembrane region" description="Helical" evidence="1">
    <location>
        <begin position="83"/>
        <end position="103"/>
    </location>
</feature>
<gene>
    <name evidence="2" type="ORF">A1OK_21195</name>
</gene>
<dbReference type="EMBL" id="AJWN02000053">
    <property type="protein sequence ID" value="OEE61271.1"/>
    <property type="molecule type" value="Genomic_DNA"/>
</dbReference>
<evidence type="ECO:0000256" key="1">
    <source>
        <dbReference type="SAM" id="Phobius"/>
    </source>
</evidence>
<sequence length="111" mass="12683">MFYEALFMRKNTYIGIVVGVSSFQAYLSYLLHSDQIQVVALQWVISVFYMPLYTVLLILSGGIESISGWNIGPTGMGYLQNEIWFLGAIILIPVNYILSKWCYRLISRKSS</sequence>
<feature type="transmembrane region" description="Helical" evidence="1">
    <location>
        <begin position="12"/>
        <end position="31"/>
    </location>
</feature>
<evidence type="ECO:0000313" key="2">
    <source>
        <dbReference type="EMBL" id="OEE61271.1"/>
    </source>
</evidence>
<keyword evidence="3" id="KW-1185">Reference proteome</keyword>
<evidence type="ECO:0000313" key="3">
    <source>
        <dbReference type="Proteomes" id="UP000095039"/>
    </source>
</evidence>
<comment type="caution">
    <text evidence="2">The sequence shown here is derived from an EMBL/GenBank/DDBJ whole genome shotgun (WGS) entry which is preliminary data.</text>
</comment>
<keyword evidence="1" id="KW-1133">Transmembrane helix</keyword>
<keyword evidence="1" id="KW-0472">Membrane</keyword>
<keyword evidence="1" id="KW-0812">Transmembrane</keyword>